<keyword evidence="6" id="KW-0812">Transmembrane</keyword>
<evidence type="ECO:0000256" key="2">
    <source>
        <dbReference type="ARBA" id="ARBA00023157"/>
    </source>
</evidence>
<reference evidence="7" key="1">
    <citation type="journal article" date="2020" name="Stud. Mycol.">
        <title>101 Dothideomycetes genomes: a test case for predicting lifestyles and emergence of pathogens.</title>
        <authorList>
            <person name="Haridas S."/>
            <person name="Albert R."/>
            <person name="Binder M."/>
            <person name="Bloem J."/>
            <person name="Labutti K."/>
            <person name="Salamov A."/>
            <person name="Andreopoulos B."/>
            <person name="Baker S."/>
            <person name="Barry K."/>
            <person name="Bills G."/>
            <person name="Bluhm B."/>
            <person name="Cannon C."/>
            <person name="Castanera R."/>
            <person name="Culley D."/>
            <person name="Daum C."/>
            <person name="Ezra D."/>
            <person name="Gonzalez J."/>
            <person name="Henrissat B."/>
            <person name="Kuo A."/>
            <person name="Liang C."/>
            <person name="Lipzen A."/>
            <person name="Lutzoni F."/>
            <person name="Magnuson J."/>
            <person name="Mondo S."/>
            <person name="Nolan M."/>
            <person name="Ohm R."/>
            <person name="Pangilinan J."/>
            <person name="Park H.-J."/>
            <person name="Ramirez L."/>
            <person name="Alfaro M."/>
            <person name="Sun H."/>
            <person name="Tritt A."/>
            <person name="Yoshinaga Y."/>
            <person name="Zwiers L.-H."/>
            <person name="Turgeon B."/>
            <person name="Goodwin S."/>
            <person name="Spatafora J."/>
            <person name="Crous P."/>
            <person name="Grigoriev I."/>
        </authorList>
    </citation>
    <scope>NUCLEOTIDE SEQUENCE</scope>
    <source>
        <strain evidence="7">CBS 130266</strain>
    </source>
</reference>
<evidence type="ECO:0000256" key="3">
    <source>
        <dbReference type="ARBA" id="ARBA00023180"/>
    </source>
</evidence>
<evidence type="ECO:0000256" key="1">
    <source>
        <dbReference type="ARBA" id="ARBA00022729"/>
    </source>
</evidence>
<organism evidence="7 8">
    <name type="scientific">Tothia fuscella</name>
    <dbReference type="NCBI Taxonomy" id="1048955"/>
    <lineage>
        <taxon>Eukaryota</taxon>
        <taxon>Fungi</taxon>
        <taxon>Dikarya</taxon>
        <taxon>Ascomycota</taxon>
        <taxon>Pezizomycotina</taxon>
        <taxon>Dothideomycetes</taxon>
        <taxon>Pleosporomycetidae</taxon>
        <taxon>Venturiales</taxon>
        <taxon>Cylindrosympodiaceae</taxon>
        <taxon>Tothia</taxon>
    </lineage>
</organism>
<feature type="transmembrane region" description="Helical" evidence="6">
    <location>
        <begin position="427"/>
        <end position="450"/>
    </location>
</feature>
<dbReference type="PANTHER" id="PTHR31468">
    <property type="entry name" value="1,3-BETA-GLUCANOSYLTRANSFERASE GAS1"/>
    <property type="match status" value="1"/>
</dbReference>
<dbReference type="Gene3D" id="3.20.20.80">
    <property type="entry name" value="Glycosidases"/>
    <property type="match status" value="1"/>
</dbReference>
<dbReference type="PANTHER" id="PTHR31468:SF2">
    <property type="entry name" value="1,3-BETA-GLUCANOSYLTRANSFERASE GAS1"/>
    <property type="match status" value="1"/>
</dbReference>
<comment type="subcellular location">
    <subcellularLocation>
        <location evidence="4">Cell membrane</location>
        <topology evidence="4">Lipid-anchor</topology>
        <topology evidence="4">GPI-anchor</topology>
    </subcellularLocation>
</comment>
<proteinExistence type="inferred from homology"/>
<gene>
    <name evidence="7" type="ORF">EJ08DRAFT_665008</name>
</gene>
<keyword evidence="4" id="KW-0336">GPI-anchor</keyword>
<comment type="function">
    <text evidence="4">Splits internally a 1,3-beta-glucan molecule and transfers the newly generated reducing end (the donor) to the non-reducing end of another 1,3-beta-glucan molecule (the acceptor) forming a 1,3-beta linkage, resulting in the elongation of 1,3-beta-glucan chains in the cell wall.</text>
</comment>
<comment type="similarity">
    <text evidence="4">Belongs to the glycosyl hydrolase 72 family.</text>
</comment>
<dbReference type="GO" id="GO:0031505">
    <property type="term" value="P:fungal-type cell wall organization"/>
    <property type="evidence" value="ECO:0007669"/>
    <property type="project" value="TreeGrafter"/>
</dbReference>
<comment type="caution">
    <text evidence="7">The sequence shown here is derived from an EMBL/GenBank/DDBJ whole genome shotgun (WGS) entry which is preliminary data.</text>
</comment>
<protein>
    <recommendedName>
        <fullName evidence="4">1,3-beta-glucanosyltransferase</fullName>
        <ecNumber evidence="4">2.4.1.-</ecNumber>
    </recommendedName>
</protein>
<dbReference type="EC" id="2.4.1.-" evidence="4"/>
<evidence type="ECO:0000256" key="4">
    <source>
        <dbReference type="RuleBase" id="RU361209"/>
    </source>
</evidence>
<keyword evidence="4" id="KW-0808">Transferase</keyword>
<feature type="region of interest" description="Disordered" evidence="5">
    <location>
        <begin position="516"/>
        <end position="544"/>
    </location>
</feature>
<dbReference type="EMBL" id="MU007094">
    <property type="protein sequence ID" value="KAF2422104.1"/>
    <property type="molecule type" value="Genomic_DNA"/>
</dbReference>
<dbReference type="Pfam" id="PF03198">
    <property type="entry name" value="Glyco_hydro_72"/>
    <property type="match status" value="1"/>
</dbReference>
<keyword evidence="1" id="KW-0732">Signal</keyword>
<name>A0A9P4TTW5_9PEZI</name>
<dbReference type="GO" id="GO:0005886">
    <property type="term" value="C:plasma membrane"/>
    <property type="evidence" value="ECO:0007669"/>
    <property type="project" value="UniProtKB-SubCell"/>
</dbReference>
<keyword evidence="2" id="KW-1015">Disulfide bond</keyword>
<evidence type="ECO:0000256" key="6">
    <source>
        <dbReference type="SAM" id="Phobius"/>
    </source>
</evidence>
<keyword evidence="3" id="KW-0325">Glycoprotein</keyword>
<evidence type="ECO:0000313" key="8">
    <source>
        <dbReference type="Proteomes" id="UP000800235"/>
    </source>
</evidence>
<dbReference type="InterPro" id="IPR004886">
    <property type="entry name" value="Glucanosyltransferase"/>
</dbReference>
<feature type="compositionally biased region" description="Basic and acidic residues" evidence="5">
    <location>
        <begin position="534"/>
        <end position="544"/>
    </location>
</feature>
<dbReference type="AlphaFoldDB" id="A0A9P4TTW5"/>
<sequence>MSKLAAAGIYVLIQLNGRKKNVNVYQGKRYAGWDYAAFEEFGDIVDRFREYENTLGFFYGNSVVISTRLFVLGKSGIVAMKEHQRNSPGRRVPIGWLNQVFDSTIADGFGDYIACGDPNKAADFLVFGHYMENVSYCIDQANMLAKNITEEYSKYSIPSVVVFGCARGKGHDYAEVKTLFSGRAAMVFSGGIVRAWFDDASTEAAMGLVDVTTTHDNLTVRPEYKALSNQFALLPPPDTPPLQAYTPTNTRPPTCTTVVVTMTSPTASTTTKYVFTLAPQIPMVPSRRLCSCMTDTLSCVAPTSWNATRLFETIIKKCPSQQNWTDSKCHGVNLQAEEGKLGSYYGCNDREQASWLLDRTATENGSCERIGGDVKVAAKPENGKQNGCSILLDQVGPDAVGSVSYFPPMPTSRIPQGRSGPSSGMKAGIGVAVTSFVVLICLAFGAFCIWSRRRRRSAEKIVDLGAEMDGSIQGKHSSMQKEIETFHRYEAEDTEKKEIDGTEVLHELDINDKVELPTNEAVGAEAEDTGTYIHEMDGEPVEERRLREKLERERIWNGHE</sequence>
<keyword evidence="4 6" id="KW-0472">Membrane</keyword>
<keyword evidence="4" id="KW-0449">Lipoprotein</keyword>
<keyword evidence="8" id="KW-1185">Reference proteome</keyword>
<dbReference type="GO" id="GO:0071970">
    <property type="term" value="P:fungal-type cell wall (1-&gt;3)-beta-D-glucan biosynthetic process"/>
    <property type="evidence" value="ECO:0007669"/>
    <property type="project" value="TreeGrafter"/>
</dbReference>
<keyword evidence="6" id="KW-1133">Transmembrane helix</keyword>
<dbReference type="Gene3D" id="1.20.58.1040">
    <property type="match status" value="1"/>
</dbReference>
<dbReference type="GO" id="GO:0042124">
    <property type="term" value="F:1,3-beta-glucanosyltransferase activity"/>
    <property type="evidence" value="ECO:0007669"/>
    <property type="project" value="TreeGrafter"/>
</dbReference>
<accession>A0A9P4TTW5</accession>
<evidence type="ECO:0000256" key="5">
    <source>
        <dbReference type="SAM" id="MobiDB-lite"/>
    </source>
</evidence>
<evidence type="ECO:0000313" key="7">
    <source>
        <dbReference type="EMBL" id="KAF2422104.1"/>
    </source>
</evidence>
<dbReference type="GO" id="GO:0098552">
    <property type="term" value="C:side of membrane"/>
    <property type="evidence" value="ECO:0007669"/>
    <property type="project" value="UniProtKB-KW"/>
</dbReference>
<dbReference type="Proteomes" id="UP000800235">
    <property type="component" value="Unassembled WGS sequence"/>
</dbReference>